<dbReference type="PANTHER" id="PTHR12599">
    <property type="entry name" value="PTERIN-4-ALPHA-CARBINOLAMINE DEHYDRATASE"/>
    <property type="match status" value="1"/>
</dbReference>
<dbReference type="Proteomes" id="UP000321717">
    <property type="component" value="Unassembled WGS sequence"/>
</dbReference>
<dbReference type="NCBIfam" id="NF002018">
    <property type="entry name" value="PRK00823.1-3"/>
    <property type="match status" value="1"/>
</dbReference>
<evidence type="ECO:0000256" key="2">
    <source>
        <dbReference type="ARBA" id="ARBA00006472"/>
    </source>
</evidence>
<dbReference type="SUPFAM" id="SSF55248">
    <property type="entry name" value="PCD-like"/>
    <property type="match status" value="1"/>
</dbReference>
<dbReference type="RefSeq" id="WP_147180672.1">
    <property type="nucleotide sequence ID" value="NZ_BJZP01000012.1"/>
</dbReference>
<dbReference type="CDD" id="cd00914">
    <property type="entry name" value="PCD_DCoH_subfamily_b"/>
    <property type="match status" value="1"/>
</dbReference>
<evidence type="ECO:0000256" key="1">
    <source>
        <dbReference type="ARBA" id="ARBA00001554"/>
    </source>
</evidence>
<dbReference type="InterPro" id="IPR001533">
    <property type="entry name" value="Pterin_deHydtase"/>
</dbReference>
<dbReference type="Gene3D" id="3.30.1360.20">
    <property type="entry name" value="Transcriptional coactivator/pterin dehydratase"/>
    <property type="match status" value="1"/>
</dbReference>
<comment type="caution">
    <text evidence="5">The sequence shown here is derived from an EMBL/GenBank/DDBJ whole genome shotgun (WGS) entry which is preliminary data.</text>
</comment>
<evidence type="ECO:0000256" key="3">
    <source>
        <dbReference type="ARBA" id="ARBA00023239"/>
    </source>
</evidence>
<dbReference type="GO" id="GO:0008124">
    <property type="term" value="F:4-alpha-hydroxytetrahydrobiopterin dehydratase activity"/>
    <property type="evidence" value="ECO:0007669"/>
    <property type="project" value="UniProtKB-UniRule"/>
</dbReference>
<protein>
    <recommendedName>
        <fullName evidence="4">Putative pterin-4-alpha-carbinolamine dehydratase</fullName>
        <shortName evidence="4">PHS</shortName>
        <ecNumber evidence="4">4.2.1.96</ecNumber>
    </recommendedName>
    <alternativeName>
        <fullName evidence="4">4-alpha-hydroxy-tetrahydropterin dehydratase</fullName>
    </alternativeName>
    <alternativeName>
        <fullName evidence="4">Pterin carbinolamine dehydratase</fullName>
        <shortName evidence="4">PCD</shortName>
    </alternativeName>
</protein>
<evidence type="ECO:0000313" key="5">
    <source>
        <dbReference type="EMBL" id="GEO85706.1"/>
    </source>
</evidence>
<dbReference type="GO" id="GO:0006729">
    <property type="term" value="P:tetrahydrobiopterin biosynthetic process"/>
    <property type="evidence" value="ECO:0007669"/>
    <property type="project" value="InterPro"/>
</dbReference>
<dbReference type="AlphaFoldDB" id="A0A512HJS6"/>
<reference evidence="5 6" key="1">
    <citation type="submission" date="2019-07" db="EMBL/GenBank/DDBJ databases">
        <title>Whole genome shotgun sequence of Rhizobium naphthalenivorans NBRC 107585.</title>
        <authorList>
            <person name="Hosoyama A."/>
            <person name="Uohara A."/>
            <person name="Ohji S."/>
            <person name="Ichikawa N."/>
        </authorList>
    </citation>
    <scope>NUCLEOTIDE SEQUENCE [LARGE SCALE GENOMIC DNA]</scope>
    <source>
        <strain evidence="5 6">NBRC 107585</strain>
    </source>
</reference>
<dbReference type="HAMAP" id="MF_00434">
    <property type="entry name" value="Pterin_4_alpha"/>
    <property type="match status" value="1"/>
</dbReference>
<dbReference type="EC" id="4.2.1.96" evidence="4"/>
<dbReference type="InterPro" id="IPR036428">
    <property type="entry name" value="PCD_sf"/>
</dbReference>
<sequence length="100" mass="11193">MTYEKLDYTAIGERLDAFPHWSLASDGKAISRRFVFADFVEAFAFMTRVALAAERLNHHPDWSNVYRRVDVTLTSHSVKGLTELDFQLAAVMDGATGPGN</sequence>
<proteinExistence type="inferred from homology"/>
<comment type="catalytic activity">
    <reaction evidence="1 4">
        <text>(4aS,6R)-4a-hydroxy-L-erythro-5,6,7,8-tetrahydrobiopterin = (6R)-L-erythro-6,7-dihydrobiopterin + H2O</text>
        <dbReference type="Rhea" id="RHEA:11920"/>
        <dbReference type="ChEBI" id="CHEBI:15377"/>
        <dbReference type="ChEBI" id="CHEBI:15642"/>
        <dbReference type="ChEBI" id="CHEBI:43120"/>
        <dbReference type="EC" id="4.2.1.96"/>
    </reaction>
</comment>
<dbReference type="Pfam" id="PF01329">
    <property type="entry name" value="Pterin_4a"/>
    <property type="match status" value="1"/>
</dbReference>
<dbReference type="PANTHER" id="PTHR12599:SF0">
    <property type="entry name" value="PTERIN-4-ALPHA-CARBINOLAMINE DEHYDRATASE"/>
    <property type="match status" value="1"/>
</dbReference>
<dbReference type="EMBL" id="BJZP01000012">
    <property type="protein sequence ID" value="GEO85706.1"/>
    <property type="molecule type" value="Genomic_DNA"/>
</dbReference>
<dbReference type="OrthoDB" id="9794987at2"/>
<keyword evidence="6" id="KW-1185">Reference proteome</keyword>
<evidence type="ECO:0000256" key="4">
    <source>
        <dbReference type="HAMAP-Rule" id="MF_00434"/>
    </source>
</evidence>
<keyword evidence="3 4" id="KW-0456">Lyase</keyword>
<accession>A0A512HJS6</accession>
<dbReference type="NCBIfam" id="NF002017">
    <property type="entry name" value="PRK00823.1-2"/>
    <property type="match status" value="1"/>
</dbReference>
<gene>
    <name evidence="5" type="ORF">RNA01_26380</name>
</gene>
<organism evidence="5 6">
    <name type="scientific">Ciceribacter naphthalenivorans</name>
    <dbReference type="NCBI Taxonomy" id="1118451"/>
    <lineage>
        <taxon>Bacteria</taxon>
        <taxon>Pseudomonadati</taxon>
        <taxon>Pseudomonadota</taxon>
        <taxon>Alphaproteobacteria</taxon>
        <taxon>Hyphomicrobiales</taxon>
        <taxon>Rhizobiaceae</taxon>
        <taxon>Ciceribacter</taxon>
    </lineage>
</organism>
<comment type="similarity">
    <text evidence="2 4">Belongs to the pterin-4-alpha-carbinolamine dehydratase family.</text>
</comment>
<evidence type="ECO:0000313" key="6">
    <source>
        <dbReference type="Proteomes" id="UP000321717"/>
    </source>
</evidence>
<name>A0A512HJS6_9HYPH</name>